<name>A0A5M3M811_CONPW</name>
<dbReference type="KEGG" id="cput:CONPUDRAFT_159434"/>
<dbReference type="AlphaFoldDB" id="A0A5M3M811"/>
<feature type="region of interest" description="Disordered" evidence="1">
    <location>
        <begin position="1"/>
        <end position="21"/>
    </location>
</feature>
<evidence type="ECO:0000313" key="3">
    <source>
        <dbReference type="Proteomes" id="UP000053558"/>
    </source>
</evidence>
<evidence type="ECO:0000256" key="1">
    <source>
        <dbReference type="SAM" id="MobiDB-lite"/>
    </source>
</evidence>
<dbReference type="RefSeq" id="XP_007774712.1">
    <property type="nucleotide sequence ID" value="XM_007776522.1"/>
</dbReference>
<dbReference type="GeneID" id="19204087"/>
<keyword evidence="3" id="KW-1185">Reference proteome</keyword>
<sequence length="110" mass="12615">MTRLTQAPPRPACKRRKRRGARAPMFRIPRALCARTLLHRSDDLRWFSDGRLVPIVDDTVNVPRGTDSQDQRVCKYLIGLESFVVASIMTSPSMRHDAVQTYWIMPGSLF</sequence>
<comment type="caution">
    <text evidence="2">The sequence shown here is derived from an EMBL/GenBank/DDBJ whole genome shotgun (WGS) entry which is preliminary data.</text>
</comment>
<accession>A0A5M3M811</accession>
<protein>
    <submittedName>
        <fullName evidence="2">Uncharacterized protein</fullName>
    </submittedName>
</protein>
<proteinExistence type="predicted"/>
<dbReference type="EMBL" id="JH711589">
    <property type="protein sequence ID" value="EIW75309.1"/>
    <property type="molecule type" value="Genomic_DNA"/>
</dbReference>
<feature type="compositionally biased region" description="Basic residues" evidence="1">
    <location>
        <begin position="12"/>
        <end position="21"/>
    </location>
</feature>
<reference evidence="3" key="1">
    <citation type="journal article" date="2012" name="Science">
        <title>The Paleozoic origin of enzymatic lignin decomposition reconstructed from 31 fungal genomes.</title>
        <authorList>
            <person name="Floudas D."/>
            <person name="Binder M."/>
            <person name="Riley R."/>
            <person name="Barry K."/>
            <person name="Blanchette R.A."/>
            <person name="Henrissat B."/>
            <person name="Martinez A.T."/>
            <person name="Otillar R."/>
            <person name="Spatafora J.W."/>
            <person name="Yadav J.S."/>
            <person name="Aerts A."/>
            <person name="Benoit I."/>
            <person name="Boyd A."/>
            <person name="Carlson A."/>
            <person name="Copeland A."/>
            <person name="Coutinho P.M."/>
            <person name="de Vries R.P."/>
            <person name="Ferreira P."/>
            <person name="Findley K."/>
            <person name="Foster B."/>
            <person name="Gaskell J."/>
            <person name="Glotzer D."/>
            <person name="Gorecki P."/>
            <person name="Heitman J."/>
            <person name="Hesse C."/>
            <person name="Hori C."/>
            <person name="Igarashi K."/>
            <person name="Jurgens J.A."/>
            <person name="Kallen N."/>
            <person name="Kersten P."/>
            <person name="Kohler A."/>
            <person name="Kuees U."/>
            <person name="Kumar T.K.A."/>
            <person name="Kuo A."/>
            <person name="LaButti K."/>
            <person name="Larrondo L.F."/>
            <person name="Lindquist E."/>
            <person name="Ling A."/>
            <person name="Lombard V."/>
            <person name="Lucas S."/>
            <person name="Lundell T."/>
            <person name="Martin R."/>
            <person name="McLaughlin D.J."/>
            <person name="Morgenstern I."/>
            <person name="Morin E."/>
            <person name="Murat C."/>
            <person name="Nagy L.G."/>
            <person name="Nolan M."/>
            <person name="Ohm R.A."/>
            <person name="Patyshakuliyeva A."/>
            <person name="Rokas A."/>
            <person name="Ruiz-Duenas F.J."/>
            <person name="Sabat G."/>
            <person name="Salamov A."/>
            <person name="Samejima M."/>
            <person name="Schmutz J."/>
            <person name="Slot J.C."/>
            <person name="St John F."/>
            <person name="Stenlid J."/>
            <person name="Sun H."/>
            <person name="Sun S."/>
            <person name="Syed K."/>
            <person name="Tsang A."/>
            <person name="Wiebenga A."/>
            <person name="Young D."/>
            <person name="Pisabarro A."/>
            <person name="Eastwood D.C."/>
            <person name="Martin F."/>
            <person name="Cullen D."/>
            <person name="Grigoriev I.V."/>
            <person name="Hibbett D.S."/>
        </authorList>
    </citation>
    <scope>NUCLEOTIDE SEQUENCE [LARGE SCALE GENOMIC DNA]</scope>
    <source>
        <strain evidence="3">RWD-64-598 SS2</strain>
    </source>
</reference>
<gene>
    <name evidence="2" type="ORF">CONPUDRAFT_159434</name>
</gene>
<dbReference type="Proteomes" id="UP000053558">
    <property type="component" value="Unassembled WGS sequence"/>
</dbReference>
<evidence type="ECO:0000313" key="2">
    <source>
        <dbReference type="EMBL" id="EIW75309.1"/>
    </source>
</evidence>
<organism evidence="2 3">
    <name type="scientific">Coniophora puteana (strain RWD-64-598)</name>
    <name type="common">Brown rot fungus</name>
    <dbReference type="NCBI Taxonomy" id="741705"/>
    <lineage>
        <taxon>Eukaryota</taxon>
        <taxon>Fungi</taxon>
        <taxon>Dikarya</taxon>
        <taxon>Basidiomycota</taxon>
        <taxon>Agaricomycotina</taxon>
        <taxon>Agaricomycetes</taxon>
        <taxon>Agaricomycetidae</taxon>
        <taxon>Boletales</taxon>
        <taxon>Coniophorineae</taxon>
        <taxon>Coniophoraceae</taxon>
        <taxon>Coniophora</taxon>
    </lineage>
</organism>